<dbReference type="InterPro" id="IPR011146">
    <property type="entry name" value="HIT-like"/>
</dbReference>
<dbReference type="GO" id="GO:0003824">
    <property type="term" value="F:catalytic activity"/>
    <property type="evidence" value="ECO:0007669"/>
    <property type="project" value="InterPro"/>
</dbReference>
<dbReference type="InterPro" id="IPR001310">
    <property type="entry name" value="Histidine_triad_HIT"/>
</dbReference>
<dbReference type="AlphaFoldDB" id="A0A6J4Q652"/>
<evidence type="ECO:0000313" key="5">
    <source>
        <dbReference type="EMBL" id="CAA9429279.1"/>
    </source>
</evidence>
<gene>
    <name evidence="5" type="ORF">AVDCRST_MAG22-3147</name>
</gene>
<dbReference type="EMBL" id="CADCUV010000147">
    <property type="protein sequence ID" value="CAA9429279.1"/>
    <property type="molecule type" value="Genomic_DNA"/>
</dbReference>
<dbReference type="PANTHER" id="PTHR46648">
    <property type="entry name" value="HIT FAMILY PROTEIN 1"/>
    <property type="match status" value="1"/>
</dbReference>
<dbReference type="Gene3D" id="3.30.428.10">
    <property type="entry name" value="HIT-like"/>
    <property type="match status" value="1"/>
</dbReference>
<evidence type="ECO:0000256" key="1">
    <source>
        <dbReference type="PIRSR" id="PIRSR601310-1"/>
    </source>
</evidence>
<dbReference type="SUPFAM" id="SSF54197">
    <property type="entry name" value="HIT-like"/>
    <property type="match status" value="1"/>
</dbReference>
<proteinExistence type="predicted"/>
<dbReference type="PANTHER" id="PTHR46648:SF1">
    <property type="entry name" value="ADENOSINE 5'-MONOPHOSPHORAMIDASE HNT1"/>
    <property type="match status" value="1"/>
</dbReference>
<sequence>MLRSDGDYGIVGLNGSAFPGMMARMGTYKRHVPDLDAYHERARTGPCFVCGIVAGDPDFAGHHVVYEDDDALAFLNRWPTQRGYALVVPREHREQATADFTVEEYLALQRVVYRVAEAVREEVGAERMYVMSLGSNQGNTHVHWHVVPLPPGTPYDEQQFAALTWETAGALDVPEDEKAALAARIGCRMGG</sequence>
<evidence type="ECO:0000259" key="4">
    <source>
        <dbReference type="PROSITE" id="PS51084"/>
    </source>
</evidence>
<feature type="domain" description="HIT" evidence="4">
    <location>
        <begin position="48"/>
        <end position="160"/>
    </location>
</feature>
<evidence type="ECO:0000256" key="3">
    <source>
        <dbReference type="PROSITE-ProRule" id="PRU00464"/>
    </source>
</evidence>
<protein>
    <recommendedName>
        <fullName evidence="4">HIT domain-containing protein</fullName>
    </recommendedName>
</protein>
<dbReference type="GO" id="GO:0009117">
    <property type="term" value="P:nucleotide metabolic process"/>
    <property type="evidence" value="ECO:0007669"/>
    <property type="project" value="TreeGrafter"/>
</dbReference>
<dbReference type="Pfam" id="PF01230">
    <property type="entry name" value="HIT"/>
    <property type="match status" value="1"/>
</dbReference>
<dbReference type="PROSITE" id="PS51084">
    <property type="entry name" value="HIT_2"/>
    <property type="match status" value="1"/>
</dbReference>
<dbReference type="InterPro" id="IPR036265">
    <property type="entry name" value="HIT-like_sf"/>
</dbReference>
<organism evidence="5">
    <name type="scientific">uncultured Rubrobacteraceae bacterium</name>
    <dbReference type="NCBI Taxonomy" id="349277"/>
    <lineage>
        <taxon>Bacteria</taxon>
        <taxon>Bacillati</taxon>
        <taxon>Actinomycetota</taxon>
        <taxon>Rubrobacteria</taxon>
        <taxon>Rubrobacterales</taxon>
        <taxon>Rubrobacteraceae</taxon>
        <taxon>environmental samples</taxon>
    </lineage>
</organism>
<feature type="active site" description="Tele-AMP-histidine intermediate" evidence="1">
    <location>
        <position position="143"/>
    </location>
</feature>
<reference evidence="5" key="1">
    <citation type="submission" date="2020-02" db="EMBL/GenBank/DDBJ databases">
        <authorList>
            <person name="Meier V. D."/>
        </authorList>
    </citation>
    <scope>NUCLEOTIDE SEQUENCE</scope>
    <source>
        <strain evidence="5">AVDCRST_MAG22</strain>
    </source>
</reference>
<accession>A0A6J4Q652</accession>
<name>A0A6J4Q652_9ACTN</name>
<feature type="short sequence motif" description="Histidine triad motif" evidence="2 3">
    <location>
        <begin position="141"/>
        <end position="145"/>
    </location>
</feature>
<evidence type="ECO:0000256" key="2">
    <source>
        <dbReference type="PIRSR" id="PIRSR601310-3"/>
    </source>
</evidence>